<protein>
    <submittedName>
        <fullName evidence="2">Phosphohydrolase</fullName>
    </submittedName>
</protein>
<keyword evidence="3" id="KW-1185">Reference proteome</keyword>
<evidence type="ECO:0000259" key="1">
    <source>
        <dbReference type="PROSITE" id="PS51831"/>
    </source>
</evidence>
<name>Q2LQ20_SYNAS</name>
<dbReference type="AlphaFoldDB" id="Q2LQ20"/>
<dbReference type="HOGENOM" id="CLU_857725_0_0_7"/>
<dbReference type="SUPFAM" id="SSF109604">
    <property type="entry name" value="HD-domain/PDEase-like"/>
    <property type="match status" value="1"/>
</dbReference>
<dbReference type="Gene3D" id="1.10.3210.10">
    <property type="entry name" value="Hypothetical protein af1432"/>
    <property type="match status" value="1"/>
</dbReference>
<reference evidence="2 3" key="1">
    <citation type="journal article" date="2007" name="Proc. Natl. Acad. Sci. U.S.A.">
        <title>The genome of Syntrophus aciditrophicus: life at the thermodynamic limit of microbial growth.</title>
        <authorList>
            <person name="McInerney M.J."/>
            <person name="Rohlin L."/>
            <person name="Mouttaki H."/>
            <person name="Kim U."/>
            <person name="Krupp R.S."/>
            <person name="Rios-Hernandez L."/>
            <person name="Sieber J."/>
            <person name="Struchtemeyer C.G."/>
            <person name="Bhattacharyya A."/>
            <person name="Campbell J.W."/>
            <person name="Gunsalus R.P."/>
        </authorList>
    </citation>
    <scope>NUCLEOTIDE SEQUENCE [LARGE SCALE GENOMIC DNA]</scope>
    <source>
        <strain evidence="2 3">SB</strain>
    </source>
</reference>
<dbReference type="SMART" id="SM00471">
    <property type="entry name" value="HDc"/>
    <property type="match status" value="1"/>
</dbReference>
<accession>Q2LQ20</accession>
<organism evidence="2 3">
    <name type="scientific">Syntrophus aciditrophicus (strain SB)</name>
    <dbReference type="NCBI Taxonomy" id="56780"/>
    <lineage>
        <taxon>Bacteria</taxon>
        <taxon>Pseudomonadati</taxon>
        <taxon>Thermodesulfobacteriota</taxon>
        <taxon>Syntrophia</taxon>
        <taxon>Syntrophales</taxon>
        <taxon>Syntrophaceae</taxon>
        <taxon>Syntrophus</taxon>
    </lineage>
</organism>
<dbReference type="EMBL" id="CP000252">
    <property type="protein sequence ID" value="ABC76031.1"/>
    <property type="molecule type" value="Genomic_DNA"/>
</dbReference>
<feature type="domain" description="HD" evidence="1">
    <location>
        <begin position="54"/>
        <end position="158"/>
    </location>
</feature>
<dbReference type="InterPro" id="IPR003607">
    <property type="entry name" value="HD/PDEase_dom"/>
</dbReference>
<dbReference type="CDD" id="cd00077">
    <property type="entry name" value="HDc"/>
    <property type="match status" value="1"/>
</dbReference>
<evidence type="ECO:0000313" key="3">
    <source>
        <dbReference type="Proteomes" id="UP000001933"/>
    </source>
</evidence>
<gene>
    <name evidence="2" type="ORF">SYN_01959</name>
</gene>
<dbReference type="PANTHER" id="PTHR33594">
    <property type="entry name" value="SUPERFAMILY HYDROLASE, PUTATIVE (AFU_ORTHOLOGUE AFUA_1G03035)-RELATED"/>
    <property type="match status" value="1"/>
</dbReference>
<dbReference type="eggNOG" id="COG1418">
    <property type="taxonomic scope" value="Bacteria"/>
</dbReference>
<evidence type="ECO:0000313" key="2">
    <source>
        <dbReference type="EMBL" id="ABC76031.1"/>
    </source>
</evidence>
<sequence>MGVSKRTVMRYQTCREPGSLSASDKFKSVEAALESHVKEEEARYSGKGRGDGSLWHHLVRVARLAEKLGRSEGLDPATCRLAGLFHDAGKFSGGTYHQDDRPEEERSVDILVELAGKHDLDRDIVDRIARSFQQLYRDGENQTPLTRVLFDADNLDKLGFLGIANYFIKTGLRGKGVSANMLYQLTAELTYARHAADCMATPAGRELALRKAPETYRFILDLLQSLRDDGIFDFKVEEVMFDQLLLDVVSPYSCECRGTLERRLWNVRGIKCLEIHLEHSCPRCEARHEIRFCTPKLRTQGEKNTGDLFRTSQLDIRQAADSYF</sequence>
<dbReference type="InterPro" id="IPR006675">
    <property type="entry name" value="HDIG_dom"/>
</dbReference>
<dbReference type="Proteomes" id="UP000001933">
    <property type="component" value="Chromosome"/>
</dbReference>
<dbReference type="KEGG" id="sat:SYN_01959"/>
<dbReference type="DNASU" id="3884949"/>
<dbReference type="PANTHER" id="PTHR33594:SF1">
    <property type="entry name" value="HD_PDEASE DOMAIN-CONTAINING PROTEIN"/>
    <property type="match status" value="1"/>
</dbReference>
<dbReference type="Pfam" id="PF01966">
    <property type="entry name" value="HD"/>
    <property type="match status" value="1"/>
</dbReference>
<dbReference type="SMR" id="Q2LQ20"/>
<dbReference type="InParanoid" id="Q2LQ20"/>
<dbReference type="NCBIfam" id="TIGR00277">
    <property type="entry name" value="HDIG"/>
    <property type="match status" value="1"/>
</dbReference>
<dbReference type="STRING" id="56780.SYN_01959"/>
<proteinExistence type="predicted"/>
<dbReference type="PROSITE" id="PS51831">
    <property type="entry name" value="HD"/>
    <property type="match status" value="1"/>
</dbReference>
<dbReference type="InterPro" id="IPR006674">
    <property type="entry name" value="HD_domain"/>
</dbReference>